<protein>
    <submittedName>
        <fullName evidence="3">Phage shock protein PspA</fullName>
    </submittedName>
</protein>
<dbReference type="AlphaFoldDB" id="A0A3S0I4L5"/>
<sequence length="223" mass="25327">MSIFSRLTDIVQSNLNALLDRAEEPEKLIRLIIQEMEDTLVEVRSSTVKIIAEKKEIERRVADLHRERDEWDRKAELALTRDREDLAKGCLLAKSKIAEEADTLTEQLIHVEAALSKANDDIGRLQAKLTDAKNREKALTARAQTAANRVKLRSSLHDERITDALSRFEQVERNLDEMEGRVESYDLGRSKSLVEEMAELEATHKVEGELAALKARIAARRSS</sequence>
<dbReference type="InterPro" id="IPR014319">
    <property type="entry name" value="Phageshock_PspA"/>
</dbReference>
<proteinExistence type="inferred from homology"/>
<dbReference type="NCBIfam" id="TIGR02977">
    <property type="entry name" value="phageshock_pspA"/>
    <property type="match status" value="1"/>
</dbReference>
<dbReference type="Pfam" id="PF04012">
    <property type="entry name" value="PspA_IM30"/>
    <property type="match status" value="1"/>
</dbReference>
<keyword evidence="4" id="KW-1185">Reference proteome</keyword>
<dbReference type="PANTHER" id="PTHR31088:SF6">
    <property type="entry name" value="PHAGE SHOCK PROTEIN A"/>
    <property type="match status" value="1"/>
</dbReference>
<evidence type="ECO:0000256" key="1">
    <source>
        <dbReference type="ARBA" id="ARBA00043985"/>
    </source>
</evidence>
<evidence type="ECO:0000256" key="2">
    <source>
        <dbReference type="SAM" id="Coils"/>
    </source>
</evidence>
<accession>A0A3S0I4L5</accession>
<dbReference type="GO" id="GO:0009271">
    <property type="term" value="P:phage shock"/>
    <property type="evidence" value="ECO:0007669"/>
    <property type="project" value="TreeGrafter"/>
</dbReference>
<comment type="caution">
    <text evidence="3">The sequence shown here is derived from an EMBL/GenBank/DDBJ whole genome shotgun (WGS) entry which is preliminary data.</text>
</comment>
<dbReference type="OrthoDB" id="9779630at2"/>
<evidence type="ECO:0000313" key="3">
    <source>
        <dbReference type="EMBL" id="RTR24609.1"/>
    </source>
</evidence>
<dbReference type="PANTHER" id="PTHR31088">
    <property type="entry name" value="MEMBRANE-ASSOCIATED PROTEIN VIPP1, CHLOROPLASTIC"/>
    <property type="match status" value="1"/>
</dbReference>
<dbReference type="RefSeq" id="WP_126611678.1">
    <property type="nucleotide sequence ID" value="NZ_JBHUCY010000008.1"/>
</dbReference>
<reference evidence="3 4" key="1">
    <citation type="submission" date="2018-12" db="EMBL/GenBank/DDBJ databases">
        <authorList>
            <person name="Yang Y."/>
        </authorList>
    </citation>
    <scope>NUCLEOTIDE SEQUENCE [LARGE SCALE GENOMIC DNA]</scope>
    <source>
        <strain evidence="3 4">L-25-5w-1</strain>
    </source>
</reference>
<keyword evidence="2" id="KW-0175">Coiled coil</keyword>
<dbReference type="InterPro" id="IPR007157">
    <property type="entry name" value="PspA_VIPP1"/>
</dbReference>
<organism evidence="3 4">
    <name type="scientific">Azospirillum griseum</name>
    <dbReference type="NCBI Taxonomy" id="2496639"/>
    <lineage>
        <taxon>Bacteria</taxon>
        <taxon>Pseudomonadati</taxon>
        <taxon>Pseudomonadota</taxon>
        <taxon>Alphaproteobacteria</taxon>
        <taxon>Rhodospirillales</taxon>
        <taxon>Azospirillaceae</taxon>
        <taxon>Azospirillum</taxon>
    </lineage>
</organism>
<evidence type="ECO:0000313" key="4">
    <source>
        <dbReference type="Proteomes" id="UP000277007"/>
    </source>
</evidence>
<dbReference type="EMBL" id="RXMA01000001">
    <property type="protein sequence ID" value="RTR24609.1"/>
    <property type="molecule type" value="Genomic_DNA"/>
</dbReference>
<dbReference type="GO" id="GO:0005829">
    <property type="term" value="C:cytosol"/>
    <property type="evidence" value="ECO:0007669"/>
    <property type="project" value="TreeGrafter"/>
</dbReference>
<dbReference type="Proteomes" id="UP000277007">
    <property type="component" value="Unassembled WGS sequence"/>
</dbReference>
<name>A0A3S0I4L5_9PROT</name>
<gene>
    <name evidence="3" type="primary">pspA</name>
    <name evidence="3" type="ORF">EJ903_02330</name>
</gene>
<comment type="similarity">
    <text evidence="1">Belongs to the PspA/Vipp/IM30 family.</text>
</comment>
<feature type="coiled-coil region" evidence="2">
    <location>
        <begin position="101"/>
        <end position="181"/>
    </location>
</feature>